<dbReference type="STRING" id="906689.A0A2I0VF52"/>
<accession>A0A2I0VF52</accession>
<keyword evidence="3" id="KW-1185">Reference proteome</keyword>
<feature type="compositionally biased region" description="Basic and acidic residues" evidence="1">
    <location>
        <begin position="125"/>
        <end position="152"/>
    </location>
</feature>
<dbReference type="EMBL" id="KZ503711">
    <property type="protein sequence ID" value="PKU61984.1"/>
    <property type="molecule type" value="Genomic_DNA"/>
</dbReference>
<feature type="compositionally biased region" description="Low complexity" evidence="1">
    <location>
        <begin position="1"/>
        <end position="10"/>
    </location>
</feature>
<sequence length="181" mass="20430">MADLDSLLLEAADRTSTPTRKNQTNVHSRWQGEASRSGFKEDGSNNSKFNKWKHTGSRISLKKSVGGHSEKGKMRSWGNGKDSRFNGDESDSALSIESDLYKDEADKEEMSKLSELNRELILATRSEKMDDYRLKKRGRDSSTKVENSEKEFPPPFPSHGHSSVRTDKTSCRNQCIKRATS</sequence>
<reference evidence="2 3" key="1">
    <citation type="journal article" date="2016" name="Sci. Rep.">
        <title>The Dendrobium catenatum Lindl. genome sequence provides insights into polysaccharide synthase, floral development and adaptive evolution.</title>
        <authorList>
            <person name="Zhang G.Q."/>
            <person name="Xu Q."/>
            <person name="Bian C."/>
            <person name="Tsai W.C."/>
            <person name="Yeh C.M."/>
            <person name="Liu K.W."/>
            <person name="Yoshida K."/>
            <person name="Zhang L.S."/>
            <person name="Chang S.B."/>
            <person name="Chen F."/>
            <person name="Shi Y."/>
            <person name="Su Y.Y."/>
            <person name="Zhang Y.Q."/>
            <person name="Chen L.J."/>
            <person name="Yin Y."/>
            <person name="Lin M."/>
            <person name="Huang H."/>
            <person name="Deng H."/>
            <person name="Wang Z.W."/>
            <person name="Zhu S.L."/>
            <person name="Zhao X."/>
            <person name="Deng C."/>
            <person name="Niu S.C."/>
            <person name="Huang J."/>
            <person name="Wang M."/>
            <person name="Liu G.H."/>
            <person name="Yang H.J."/>
            <person name="Xiao X.J."/>
            <person name="Hsiao Y.Y."/>
            <person name="Wu W.L."/>
            <person name="Chen Y.Y."/>
            <person name="Mitsuda N."/>
            <person name="Ohme-Takagi M."/>
            <person name="Luo Y.B."/>
            <person name="Van de Peer Y."/>
            <person name="Liu Z.J."/>
        </authorList>
    </citation>
    <scope>NUCLEOTIDE SEQUENCE [LARGE SCALE GENOMIC DNA]</scope>
    <source>
        <tissue evidence="2">The whole plant</tissue>
    </source>
</reference>
<feature type="compositionally biased region" description="Polar residues" evidence="1">
    <location>
        <begin position="14"/>
        <end position="28"/>
    </location>
</feature>
<dbReference type="Proteomes" id="UP000233837">
    <property type="component" value="Unassembled WGS sequence"/>
</dbReference>
<organism evidence="2 3">
    <name type="scientific">Dendrobium catenatum</name>
    <dbReference type="NCBI Taxonomy" id="906689"/>
    <lineage>
        <taxon>Eukaryota</taxon>
        <taxon>Viridiplantae</taxon>
        <taxon>Streptophyta</taxon>
        <taxon>Embryophyta</taxon>
        <taxon>Tracheophyta</taxon>
        <taxon>Spermatophyta</taxon>
        <taxon>Magnoliopsida</taxon>
        <taxon>Liliopsida</taxon>
        <taxon>Asparagales</taxon>
        <taxon>Orchidaceae</taxon>
        <taxon>Epidendroideae</taxon>
        <taxon>Malaxideae</taxon>
        <taxon>Dendrobiinae</taxon>
        <taxon>Dendrobium</taxon>
    </lineage>
</organism>
<name>A0A2I0VF52_9ASPA</name>
<proteinExistence type="predicted"/>
<dbReference type="AlphaFoldDB" id="A0A2I0VF52"/>
<evidence type="ECO:0000256" key="1">
    <source>
        <dbReference type="SAM" id="MobiDB-lite"/>
    </source>
</evidence>
<evidence type="ECO:0000313" key="2">
    <source>
        <dbReference type="EMBL" id="PKU61984.1"/>
    </source>
</evidence>
<reference evidence="2 3" key="2">
    <citation type="journal article" date="2017" name="Nature">
        <title>The Apostasia genome and the evolution of orchids.</title>
        <authorList>
            <person name="Zhang G.Q."/>
            <person name="Liu K.W."/>
            <person name="Li Z."/>
            <person name="Lohaus R."/>
            <person name="Hsiao Y.Y."/>
            <person name="Niu S.C."/>
            <person name="Wang J.Y."/>
            <person name="Lin Y.C."/>
            <person name="Xu Q."/>
            <person name="Chen L.J."/>
            <person name="Yoshida K."/>
            <person name="Fujiwara S."/>
            <person name="Wang Z.W."/>
            <person name="Zhang Y.Q."/>
            <person name="Mitsuda N."/>
            <person name="Wang M."/>
            <person name="Liu G.H."/>
            <person name="Pecoraro L."/>
            <person name="Huang H.X."/>
            <person name="Xiao X.J."/>
            <person name="Lin M."/>
            <person name="Wu X.Y."/>
            <person name="Wu W.L."/>
            <person name="Chen Y.Y."/>
            <person name="Chang S.B."/>
            <person name="Sakamoto S."/>
            <person name="Ohme-Takagi M."/>
            <person name="Yagi M."/>
            <person name="Zeng S.J."/>
            <person name="Shen C.Y."/>
            <person name="Yeh C.M."/>
            <person name="Luo Y.B."/>
            <person name="Tsai W.C."/>
            <person name="Van de Peer Y."/>
            <person name="Liu Z.J."/>
        </authorList>
    </citation>
    <scope>NUCLEOTIDE SEQUENCE [LARGE SCALE GENOMIC DNA]</scope>
    <source>
        <tissue evidence="2">The whole plant</tissue>
    </source>
</reference>
<evidence type="ECO:0000313" key="3">
    <source>
        <dbReference type="Proteomes" id="UP000233837"/>
    </source>
</evidence>
<gene>
    <name evidence="2" type="ORF">MA16_Dca026874</name>
</gene>
<feature type="region of interest" description="Disordered" evidence="1">
    <location>
        <begin position="125"/>
        <end position="181"/>
    </location>
</feature>
<protein>
    <submittedName>
        <fullName evidence="2">Uncharacterized protein</fullName>
    </submittedName>
</protein>
<feature type="region of interest" description="Disordered" evidence="1">
    <location>
        <begin position="1"/>
        <end position="97"/>
    </location>
</feature>